<name>A0ABV6MRL0_9PSEU</name>
<gene>
    <name evidence="4" type="ORF">ACFFH7_15735</name>
</gene>
<evidence type="ECO:0000313" key="5">
    <source>
        <dbReference type="Proteomes" id="UP001589810"/>
    </source>
</evidence>
<organism evidence="4 5">
    <name type="scientific">Kutzneria chonburiensis</name>
    <dbReference type="NCBI Taxonomy" id="1483604"/>
    <lineage>
        <taxon>Bacteria</taxon>
        <taxon>Bacillati</taxon>
        <taxon>Actinomycetota</taxon>
        <taxon>Actinomycetes</taxon>
        <taxon>Pseudonocardiales</taxon>
        <taxon>Pseudonocardiaceae</taxon>
        <taxon>Kutzneria</taxon>
    </lineage>
</organism>
<sequence>MIRSSPPADANCPPSIRRETAVYAYAMTSPTTPAPPLRILTEGQLSLVVTDTNPAEFTDPAMLRLVRRHHDVVHALFQHATVLPLRFGTLFAHDDAAREMLRRCHDEAVAMLTAFADHREWGVRVRRPGGAPAQGLSGTEYLAMRRRERDGVHLHQRLVRHASRGTIRRGDLRLDAVYLVPRIGEKAFLAEVGRIEGEVDTTGPWPPYSFSELRTAAG</sequence>
<dbReference type="InterPro" id="IPR009430">
    <property type="entry name" value="GvpL/GvpF"/>
</dbReference>
<protein>
    <submittedName>
        <fullName evidence="4">GvpL/GvpF family gas vesicle protein</fullName>
    </submittedName>
</protein>
<reference evidence="4 5" key="1">
    <citation type="submission" date="2024-09" db="EMBL/GenBank/DDBJ databases">
        <authorList>
            <person name="Sun Q."/>
            <person name="Mori K."/>
        </authorList>
    </citation>
    <scope>NUCLEOTIDE SEQUENCE [LARGE SCALE GENOMIC DNA]</scope>
    <source>
        <strain evidence="4 5">TBRC 1432</strain>
    </source>
</reference>
<keyword evidence="1" id="KW-0304">Gas vesicle</keyword>
<comment type="similarity">
    <text evidence="3">Belongs to the gas vesicle GvpF/GvpL family.</text>
</comment>
<comment type="subcellular location">
    <subcellularLocation>
        <location evidence="2">Gas vesicle</location>
    </subcellularLocation>
</comment>
<proteinExistence type="inferred from homology"/>
<accession>A0ABV6MRL0</accession>
<evidence type="ECO:0000256" key="1">
    <source>
        <dbReference type="ARBA" id="ARBA00022987"/>
    </source>
</evidence>
<comment type="caution">
    <text evidence="4">The sequence shown here is derived from an EMBL/GenBank/DDBJ whole genome shotgun (WGS) entry which is preliminary data.</text>
</comment>
<keyword evidence="5" id="KW-1185">Reference proteome</keyword>
<dbReference type="PANTHER" id="PTHR36852:SF1">
    <property type="entry name" value="PROTEIN GVPL 2"/>
    <property type="match status" value="1"/>
</dbReference>
<evidence type="ECO:0000256" key="2">
    <source>
        <dbReference type="ARBA" id="ARBA00035108"/>
    </source>
</evidence>
<dbReference type="PANTHER" id="PTHR36852">
    <property type="entry name" value="PROTEIN GVPL 2"/>
    <property type="match status" value="1"/>
</dbReference>
<dbReference type="EMBL" id="JBHLUD010000004">
    <property type="protein sequence ID" value="MFC0542950.1"/>
    <property type="molecule type" value="Genomic_DNA"/>
</dbReference>
<evidence type="ECO:0000256" key="3">
    <source>
        <dbReference type="ARBA" id="ARBA00035643"/>
    </source>
</evidence>
<dbReference type="RefSeq" id="WP_379794045.1">
    <property type="nucleotide sequence ID" value="NZ_JBHLUD010000004.1"/>
</dbReference>
<dbReference type="Pfam" id="PF06386">
    <property type="entry name" value="GvpL_GvpF"/>
    <property type="match status" value="2"/>
</dbReference>
<dbReference type="Proteomes" id="UP001589810">
    <property type="component" value="Unassembled WGS sequence"/>
</dbReference>
<evidence type="ECO:0000313" key="4">
    <source>
        <dbReference type="EMBL" id="MFC0542950.1"/>
    </source>
</evidence>